<dbReference type="EMBL" id="FRBR01000009">
    <property type="protein sequence ID" value="SHM07550.1"/>
    <property type="molecule type" value="Genomic_DNA"/>
</dbReference>
<dbReference type="STRING" id="337701.SAMN05444398_109126"/>
<dbReference type="CDD" id="cd00397">
    <property type="entry name" value="DNA_BRE_C"/>
    <property type="match status" value="1"/>
</dbReference>
<evidence type="ECO:0000259" key="2">
    <source>
        <dbReference type="PROSITE" id="PS51898"/>
    </source>
</evidence>
<dbReference type="SUPFAM" id="SSF56349">
    <property type="entry name" value="DNA breaking-rejoining enzymes"/>
    <property type="match status" value="1"/>
</dbReference>
<dbReference type="Proteomes" id="UP000183974">
    <property type="component" value="Unassembled WGS sequence"/>
</dbReference>
<dbReference type="GO" id="GO:0006310">
    <property type="term" value="P:DNA recombination"/>
    <property type="evidence" value="ECO:0007669"/>
    <property type="project" value="UniProtKB-KW"/>
</dbReference>
<dbReference type="GO" id="GO:0015074">
    <property type="term" value="P:DNA integration"/>
    <property type="evidence" value="ECO:0007669"/>
    <property type="project" value="InterPro"/>
</dbReference>
<sequence>MTMKIPAEWPVDFQHVLASRLMKASKPIRSRILRTVRLYCMWSRDEFPGRPVVFDLEGWKAFRCFLGKSLTEGVTPQYMRVLYDLGTSGPDKDLRDWLYENEIDNRSVNDIIAARWWPTGMRHLAKDLRVPEVRRYLKEVDAYLRCIDRLGVLPADPLRHLYLTEAITERTRYQRLSRLCVAMDLLVPGHPHLVVFRHEQTDLYSRVWPPKPSKRPSKKRVIADVEALLNDLTSRDTANDWSASTIGNRRKSLMLHHNLLASQGRAISFEKSALDIFADYALDRLELWTQTNGEKGWCRRSVATYCEQLRPFIHDPEERRKWSRFTNRFWALADKNGDPKRKERALCERPMSLEDYFLRAHNLIDQADNTKNVQVRRGVLTVVGVLGILLVFPLRRGDLCRLTIGDQLSRNANCWVLDLGWTKKSGTRAEPLVLPEEVSPFLDACLLLGTEPRALWRVYRERIGAPFLASPKKPGEPYSLDALSTLVARHSGHGPHILRTIWADTLVARGADREIVAAMLQHKNPLSQEAYEFLARKIRLREAAQALRDLADQVTLPQKAF</sequence>
<evidence type="ECO:0000313" key="3">
    <source>
        <dbReference type="EMBL" id="SHM07550.1"/>
    </source>
</evidence>
<dbReference type="RefSeq" id="WP_073035578.1">
    <property type="nucleotide sequence ID" value="NZ_BMLR01000010.1"/>
</dbReference>
<organism evidence="3 4">
    <name type="scientific">Roseovarius pacificus</name>
    <dbReference type="NCBI Taxonomy" id="337701"/>
    <lineage>
        <taxon>Bacteria</taxon>
        <taxon>Pseudomonadati</taxon>
        <taxon>Pseudomonadota</taxon>
        <taxon>Alphaproteobacteria</taxon>
        <taxon>Rhodobacterales</taxon>
        <taxon>Roseobacteraceae</taxon>
        <taxon>Roseovarius</taxon>
    </lineage>
</organism>
<dbReference type="AlphaFoldDB" id="A0A1M7FUD6"/>
<dbReference type="PROSITE" id="PS51898">
    <property type="entry name" value="TYR_RECOMBINASE"/>
    <property type="match status" value="1"/>
</dbReference>
<evidence type="ECO:0000256" key="1">
    <source>
        <dbReference type="ARBA" id="ARBA00023172"/>
    </source>
</evidence>
<keyword evidence="4" id="KW-1185">Reference proteome</keyword>
<dbReference type="InterPro" id="IPR011010">
    <property type="entry name" value="DNA_brk_join_enz"/>
</dbReference>
<gene>
    <name evidence="3" type="ORF">SAMN05444398_109126</name>
</gene>
<dbReference type="InterPro" id="IPR002104">
    <property type="entry name" value="Integrase_catalytic"/>
</dbReference>
<evidence type="ECO:0000313" key="4">
    <source>
        <dbReference type="Proteomes" id="UP000183974"/>
    </source>
</evidence>
<name>A0A1M7FUD6_9RHOB</name>
<protein>
    <submittedName>
        <fullName evidence="3">Phage integrase family protein</fullName>
    </submittedName>
</protein>
<accession>A0A1M7FUD6</accession>
<dbReference type="InterPro" id="IPR013762">
    <property type="entry name" value="Integrase-like_cat_sf"/>
</dbReference>
<feature type="domain" description="Tyr recombinase" evidence="2">
    <location>
        <begin position="348"/>
        <end position="545"/>
    </location>
</feature>
<dbReference type="GO" id="GO:0003677">
    <property type="term" value="F:DNA binding"/>
    <property type="evidence" value="ECO:0007669"/>
    <property type="project" value="InterPro"/>
</dbReference>
<proteinExistence type="predicted"/>
<dbReference type="OrthoDB" id="7851201at2"/>
<reference evidence="3 4" key="1">
    <citation type="submission" date="2016-11" db="EMBL/GenBank/DDBJ databases">
        <authorList>
            <person name="Jaros S."/>
            <person name="Januszkiewicz K."/>
            <person name="Wedrychowicz H."/>
        </authorList>
    </citation>
    <scope>NUCLEOTIDE SEQUENCE [LARGE SCALE GENOMIC DNA]</scope>
    <source>
        <strain evidence="3 4">DSM 29589</strain>
    </source>
</reference>
<keyword evidence="1" id="KW-0233">DNA recombination</keyword>
<dbReference type="Gene3D" id="1.10.443.10">
    <property type="entry name" value="Intergrase catalytic core"/>
    <property type="match status" value="1"/>
</dbReference>